<evidence type="ECO:0000256" key="1">
    <source>
        <dbReference type="SAM" id="Phobius"/>
    </source>
</evidence>
<proteinExistence type="predicted"/>
<dbReference type="RefSeq" id="WP_089760686.1">
    <property type="nucleotide sequence ID" value="NZ_BKAT01000009.1"/>
</dbReference>
<dbReference type="InterPro" id="IPR010295">
    <property type="entry name" value="DUF898"/>
</dbReference>
<protein>
    <submittedName>
        <fullName evidence="2">Uncharacterized membrane protein YjgN, DUF898 family</fullName>
    </submittedName>
</protein>
<dbReference type="AlphaFoldDB" id="A0A1H4AT46"/>
<dbReference type="Proteomes" id="UP000199656">
    <property type="component" value="Unassembled WGS sequence"/>
</dbReference>
<keyword evidence="1" id="KW-0812">Transmembrane</keyword>
<keyword evidence="1" id="KW-0472">Membrane</keyword>
<evidence type="ECO:0000313" key="3">
    <source>
        <dbReference type="Proteomes" id="UP000199656"/>
    </source>
</evidence>
<accession>A0A1H4AT46</accession>
<reference evidence="3" key="1">
    <citation type="submission" date="2016-10" db="EMBL/GenBank/DDBJ databases">
        <authorList>
            <person name="Varghese N."/>
            <person name="Submissions S."/>
        </authorList>
    </citation>
    <scope>NUCLEOTIDE SEQUENCE [LARGE SCALE GENOMIC DNA]</scope>
    <source>
        <strain evidence="3">DSM 23920</strain>
    </source>
</reference>
<dbReference type="STRING" id="408074.SAMN05660909_01747"/>
<evidence type="ECO:0000313" key="2">
    <source>
        <dbReference type="EMBL" id="SEA38852.1"/>
    </source>
</evidence>
<feature type="transmembrane region" description="Helical" evidence="1">
    <location>
        <begin position="81"/>
        <end position="100"/>
    </location>
</feature>
<dbReference type="EMBL" id="FNRL01000006">
    <property type="protein sequence ID" value="SEA38852.1"/>
    <property type="molecule type" value="Genomic_DNA"/>
</dbReference>
<keyword evidence="3" id="KW-1185">Reference proteome</keyword>
<dbReference type="OrthoDB" id="637345at2"/>
<feature type="transmembrane region" description="Helical" evidence="1">
    <location>
        <begin position="253"/>
        <end position="277"/>
    </location>
</feature>
<feature type="transmembrane region" description="Helical" evidence="1">
    <location>
        <begin position="28"/>
        <end position="49"/>
    </location>
</feature>
<feature type="transmembrane region" description="Helical" evidence="1">
    <location>
        <begin position="106"/>
        <end position="124"/>
    </location>
</feature>
<dbReference type="Pfam" id="PF05987">
    <property type="entry name" value="DUF898"/>
    <property type="match status" value="2"/>
</dbReference>
<sequence length="324" mass="36890">MEQIYTPPPPKNVFNQPNLKFNGNGGSYFGILIVNMLLCIVTLGFYYPWAKAKKLSYLYSNTELDGSPFTWSGTGKEIFKGFIKAVALFAALFILLTVLSRTAGPVVAAIVYFIGIIAIVPFAIHGSNRYRWSRTSWRGIRFGYRGNRNEFVSLFFKEFFLTLVTLGFYGAWMLMNLRNYIIGNIRFGSGEFKYKGNGWDYFVMNLKGYLLTLVTLGIYGFWWQANIFRYFVDNTELHHEGKMYKLRSTATGGQFAGLIILNMIILIFTLGIGYAWVQVNVLKFVAEHVEIDGDIDLGELKQTEEEYKDAMGDDIAGFLDLDIV</sequence>
<gene>
    <name evidence="2" type="ORF">SAMN05660909_01747</name>
</gene>
<feature type="transmembrane region" description="Helical" evidence="1">
    <location>
        <begin position="151"/>
        <end position="172"/>
    </location>
</feature>
<keyword evidence="1" id="KW-1133">Transmembrane helix</keyword>
<feature type="transmembrane region" description="Helical" evidence="1">
    <location>
        <begin position="209"/>
        <end position="232"/>
    </location>
</feature>
<name>A0A1H4AT46_9BACT</name>
<organism evidence="2 3">
    <name type="scientific">Chitinophaga terrae</name>
    <name type="common">ex Kim and Jung 2007</name>
    <dbReference type="NCBI Taxonomy" id="408074"/>
    <lineage>
        <taxon>Bacteria</taxon>
        <taxon>Pseudomonadati</taxon>
        <taxon>Bacteroidota</taxon>
        <taxon>Chitinophagia</taxon>
        <taxon>Chitinophagales</taxon>
        <taxon>Chitinophagaceae</taxon>
        <taxon>Chitinophaga</taxon>
    </lineage>
</organism>